<keyword evidence="9" id="KW-1185">Reference proteome</keyword>
<evidence type="ECO:0000313" key="9">
    <source>
        <dbReference type="Proteomes" id="UP001365542"/>
    </source>
</evidence>
<evidence type="ECO:0000256" key="1">
    <source>
        <dbReference type="ARBA" id="ARBA00009431"/>
    </source>
</evidence>
<dbReference type="Gene3D" id="3.40.50.1820">
    <property type="entry name" value="alpha/beta hydrolase"/>
    <property type="match status" value="1"/>
</dbReference>
<dbReference type="EC" id="3.4.16.-" evidence="7"/>
<dbReference type="AlphaFoldDB" id="A0AAV9XSS6"/>
<dbReference type="GO" id="GO:0000324">
    <property type="term" value="C:fungal-type vacuole"/>
    <property type="evidence" value="ECO:0007669"/>
    <property type="project" value="TreeGrafter"/>
</dbReference>
<dbReference type="SUPFAM" id="SSF53474">
    <property type="entry name" value="alpha/beta-Hydrolases"/>
    <property type="match status" value="1"/>
</dbReference>
<dbReference type="InterPro" id="IPR018202">
    <property type="entry name" value="Ser_caboxypep_ser_AS"/>
</dbReference>
<keyword evidence="5 7" id="KW-0378">Hydrolase</keyword>
<keyword evidence="2 7" id="KW-0121">Carboxypeptidase</keyword>
<organism evidence="8 9">
    <name type="scientific">Orbilia ellipsospora</name>
    <dbReference type="NCBI Taxonomy" id="2528407"/>
    <lineage>
        <taxon>Eukaryota</taxon>
        <taxon>Fungi</taxon>
        <taxon>Dikarya</taxon>
        <taxon>Ascomycota</taxon>
        <taxon>Pezizomycotina</taxon>
        <taxon>Orbiliomycetes</taxon>
        <taxon>Orbiliales</taxon>
        <taxon>Orbiliaceae</taxon>
        <taxon>Orbilia</taxon>
    </lineage>
</organism>
<dbReference type="EMBL" id="JAVHJO010000001">
    <property type="protein sequence ID" value="KAK6544602.1"/>
    <property type="molecule type" value="Genomic_DNA"/>
</dbReference>
<dbReference type="PRINTS" id="PR00724">
    <property type="entry name" value="CRBOXYPTASEC"/>
</dbReference>
<comment type="caution">
    <text evidence="8">The sequence shown here is derived from an EMBL/GenBank/DDBJ whole genome shotgun (WGS) entry which is preliminary data.</text>
</comment>
<reference evidence="8 9" key="1">
    <citation type="submission" date="2019-10" db="EMBL/GenBank/DDBJ databases">
        <authorList>
            <person name="Palmer J.M."/>
        </authorList>
    </citation>
    <scope>NUCLEOTIDE SEQUENCE [LARGE SCALE GENOMIC DNA]</scope>
    <source>
        <strain evidence="8 9">TWF694</strain>
    </source>
</reference>
<comment type="similarity">
    <text evidence="1 7">Belongs to the peptidase S10 family.</text>
</comment>
<protein>
    <recommendedName>
        <fullName evidence="7">Carboxypeptidase</fullName>
        <ecNumber evidence="7">3.4.16.-</ecNumber>
    </recommendedName>
</protein>
<evidence type="ECO:0000256" key="7">
    <source>
        <dbReference type="RuleBase" id="RU361156"/>
    </source>
</evidence>
<gene>
    <name evidence="8" type="ORF">TWF694_001291</name>
</gene>
<evidence type="ECO:0000313" key="8">
    <source>
        <dbReference type="EMBL" id="KAK6544602.1"/>
    </source>
</evidence>
<evidence type="ECO:0000256" key="6">
    <source>
        <dbReference type="ARBA" id="ARBA00023180"/>
    </source>
</evidence>
<evidence type="ECO:0000256" key="5">
    <source>
        <dbReference type="ARBA" id="ARBA00022801"/>
    </source>
</evidence>
<name>A0AAV9XSS6_9PEZI</name>
<dbReference type="PANTHER" id="PTHR11802">
    <property type="entry name" value="SERINE PROTEASE FAMILY S10 SERINE CARBOXYPEPTIDASE"/>
    <property type="match status" value="1"/>
</dbReference>
<accession>A0AAV9XSS6</accession>
<dbReference type="PANTHER" id="PTHR11802:SF113">
    <property type="entry name" value="SERINE CARBOXYPEPTIDASE CTSA-4.1"/>
    <property type="match status" value="1"/>
</dbReference>
<sequence length="475" mass="52794">MKRWIAAIALCLHLTSTVATPAGPGKRPNNFFDQTQRQMVAPIPGANVGTLPVRTFDTSSLGIDPKVKQFSGYIDDKGNNKHYFYWFFESRRNPATDPVVLWLNGGPGCSGLMGVFMQGPSNIKNGKLLHNPNSLTNEANVIFLDQPVNTGFSHSPNRVQSTEQSAKDGYTFLKLWFEKFPQYADHDFHIAGESYAGQFVPAFAREIVADRQRKIKLKSILVGSGLTDAKTYYPYYYKLSCGKANAAQAFVDANTCRAMEQALPQCVKLIETCYASKSNQACNAARNFCDPKIRSPFHRSGRSMYDYRKVCGTPGAICDLNALGYASYINQPNFLKTLGVQDTGRKYDYCNDDVVGEFRAGADGFRPHHLNIAEVLKANVPVFVYGGDADFICPVSGNQDTVENLQWSGKGQYNQAKFQPYMSKKSGQKVGETKSSKGLKFTRIHDAGHEVGWYQMDTLAQMYSEWFADVKSGKA</sequence>
<evidence type="ECO:0000256" key="4">
    <source>
        <dbReference type="ARBA" id="ARBA00022729"/>
    </source>
</evidence>
<dbReference type="Pfam" id="PF00450">
    <property type="entry name" value="Peptidase_S10"/>
    <property type="match status" value="1"/>
</dbReference>
<proteinExistence type="inferred from homology"/>
<evidence type="ECO:0000256" key="2">
    <source>
        <dbReference type="ARBA" id="ARBA00022645"/>
    </source>
</evidence>
<feature type="chain" id="PRO_5043112140" description="Carboxypeptidase" evidence="7">
    <location>
        <begin position="20"/>
        <end position="475"/>
    </location>
</feature>
<dbReference type="InterPro" id="IPR001563">
    <property type="entry name" value="Peptidase_S10"/>
</dbReference>
<dbReference type="Proteomes" id="UP001365542">
    <property type="component" value="Unassembled WGS sequence"/>
</dbReference>
<keyword evidence="6" id="KW-0325">Glycoprotein</keyword>
<feature type="signal peptide" evidence="7">
    <location>
        <begin position="1"/>
        <end position="19"/>
    </location>
</feature>
<dbReference type="GO" id="GO:0006508">
    <property type="term" value="P:proteolysis"/>
    <property type="evidence" value="ECO:0007669"/>
    <property type="project" value="UniProtKB-KW"/>
</dbReference>
<dbReference type="Gene3D" id="1.10.287.410">
    <property type="match status" value="1"/>
</dbReference>
<dbReference type="InterPro" id="IPR029058">
    <property type="entry name" value="AB_hydrolase_fold"/>
</dbReference>
<keyword evidence="3 7" id="KW-0645">Protease</keyword>
<dbReference type="PROSITE" id="PS00131">
    <property type="entry name" value="CARBOXYPEPT_SER_SER"/>
    <property type="match status" value="1"/>
</dbReference>
<evidence type="ECO:0000256" key="3">
    <source>
        <dbReference type="ARBA" id="ARBA00022670"/>
    </source>
</evidence>
<dbReference type="GO" id="GO:0004185">
    <property type="term" value="F:serine-type carboxypeptidase activity"/>
    <property type="evidence" value="ECO:0007669"/>
    <property type="project" value="UniProtKB-UniRule"/>
</dbReference>
<keyword evidence="4 7" id="KW-0732">Signal</keyword>